<sequence>MIQQEINAEAEYIHNMEVLTEENIDDEEDYISLMNKNLEVLDKVTE</sequence>
<organism evidence="1 2">
    <name type="scientific">Jeotgalicoccus aerolatus</name>
    <dbReference type="NCBI Taxonomy" id="709510"/>
    <lineage>
        <taxon>Bacteria</taxon>
        <taxon>Bacillati</taxon>
        <taxon>Bacillota</taxon>
        <taxon>Bacilli</taxon>
        <taxon>Bacillales</taxon>
        <taxon>Staphylococcaceae</taxon>
        <taxon>Jeotgalicoccus</taxon>
    </lineage>
</organism>
<protein>
    <submittedName>
        <fullName evidence="1">ABC-type Zn uptake system ZnuABC Zn-binding protein ZnuA</fullName>
    </submittedName>
</protein>
<comment type="caution">
    <text evidence="1">The sequence shown here is derived from an EMBL/GenBank/DDBJ whole genome shotgun (WGS) entry which is preliminary data.</text>
</comment>
<dbReference type="Proteomes" id="UP001519348">
    <property type="component" value="Unassembled WGS sequence"/>
</dbReference>
<dbReference type="Gene3D" id="3.40.50.1980">
    <property type="entry name" value="Nitrogenase molybdenum iron protein domain"/>
    <property type="match status" value="1"/>
</dbReference>
<keyword evidence="2" id="KW-1185">Reference proteome</keyword>
<evidence type="ECO:0000313" key="1">
    <source>
        <dbReference type="EMBL" id="MBP1952464.1"/>
    </source>
</evidence>
<proteinExistence type="predicted"/>
<reference evidence="1 2" key="1">
    <citation type="submission" date="2021-03" db="EMBL/GenBank/DDBJ databases">
        <title>Genomic Encyclopedia of Type Strains, Phase IV (KMG-IV): sequencing the most valuable type-strain genomes for metagenomic binning, comparative biology and taxonomic classification.</title>
        <authorList>
            <person name="Goeker M."/>
        </authorList>
    </citation>
    <scope>NUCLEOTIDE SEQUENCE [LARGE SCALE GENOMIC DNA]</scope>
    <source>
        <strain evidence="1 2">DSM 22420</strain>
    </source>
</reference>
<accession>A0ABS4HNG6</accession>
<name>A0ABS4HNG6_9STAP</name>
<dbReference type="EMBL" id="JAGGKN010000004">
    <property type="protein sequence ID" value="MBP1952464.1"/>
    <property type="molecule type" value="Genomic_DNA"/>
</dbReference>
<gene>
    <name evidence="1" type="ORF">J2Z27_001512</name>
</gene>
<evidence type="ECO:0000313" key="2">
    <source>
        <dbReference type="Proteomes" id="UP001519348"/>
    </source>
</evidence>